<feature type="non-terminal residue" evidence="2">
    <location>
        <position position="1"/>
    </location>
</feature>
<dbReference type="InterPro" id="IPR052974">
    <property type="entry name" value="GH79_Enzymes"/>
</dbReference>
<accession>A0A6A5WYQ9</accession>
<keyword evidence="3" id="KW-1185">Reference proteome</keyword>
<dbReference type="GO" id="GO:0016787">
    <property type="term" value="F:hydrolase activity"/>
    <property type="evidence" value="ECO:0007669"/>
    <property type="project" value="UniProtKB-KW"/>
</dbReference>
<gene>
    <name evidence="2" type="ORF">P154DRAFT_377635</name>
</gene>
<reference evidence="2" key="1">
    <citation type="journal article" date="2020" name="Stud. Mycol.">
        <title>101 Dothideomycetes genomes: a test case for predicting lifestyles and emergence of pathogens.</title>
        <authorList>
            <person name="Haridas S."/>
            <person name="Albert R."/>
            <person name="Binder M."/>
            <person name="Bloem J."/>
            <person name="Labutti K."/>
            <person name="Salamov A."/>
            <person name="Andreopoulos B."/>
            <person name="Baker S."/>
            <person name="Barry K."/>
            <person name="Bills G."/>
            <person name="Bluhm B."/>
            <person name="Cannon C."/>
            <person name="Castanera R."/>
            <person name="Culley D."/>
            <person name="Daum C."/>
            <person name="Ezra D."/>
            <person name="Gonzalez J."/>
            <person name="Henrissat B."/>
            <person name="Kuo A."/>
            <person name="Liang C."/>
            <person name="Lipzen A."/>
            <person name="Lutzoni F."/>
            <person name="Magnuson J."/>
            <person name="Mondo S."/>
            <person name="Nolan M."/>
            <person name="Ohm R."/>
            <person name="Pangilinan J."/>
            <person name="Park H.-J."/>
            <person name="Ramirez L."/>
            <person name="Alfaro M."/>
            <person name="Sun H."/>
            <person name="Tritt A."/>
            <person name="Yoshinaga Y."/>
            <person name="Zwiers L.-H."/>
            <person name="Turgeon B."/>
            <person name="Goodwin S."/>
            <person name="Spatafora J."/>
            <person name="Crous P."/>
            <person name="Grigoriev I."/>
        </authorList>
    </citation>
    <scope>NUCLEOTIDE SEQUENCE</scope>
    <source>
        <strain evidence="2">CBS 123094</strain>
    </source>
</reference>
<dbReference type="Gene3D" id="3.20.20.80">
    <property type="entry name" value="Glycosidases"/>
    <property type="match status" value="1"/>
</dbReference>
<sequence>IDGSWQSFSIEFSYMADYFGNLTTPNTLSHNLLANLYNRSGKNAIIRAGGSTANIAIYNASQPFAVENFWNGSTNVGLSGANTDQPSLTNLGPAWFEAFKTAPNGTLYVYDLNFRDNSTEGVKATAEVAKLVYDNLGTDLYAFELGNEMERWGGRYRADDWSPTTYVENYLMYADLFEQSVFPNASVQPFFQMGTLQGSGNETTNQPWNSKVIMALGLNRKGQIKAASQHDYHGSNCKSTKQISTLRQNLLNHTNAMIRATPHIEMSPIIDAYGVEYTIGETNSISCQGRDGVSNVFGSALWYLNYNLYIASSTMVNKMYFHMGTPYRYSLWSPFASESNNHSAIIRPSYYGAVALAEAIGGNGGQKQVHAVLQEETMVAYSLYAAEKLDGLFIINMEPWNSTETGDRPFTQFKLPARINKTAVVKRLTSPGSDVKTGGTWAGKVVTEEGLLEGQEVLEKWAPGEWINVGYAEAVLLK</sequence>
<dbReference type="EMBL" id="ML977568">
    <property type="protein sequence ID" value="KAF2004215.1"/>
    <property type="molecule type" value="Genomic_DNA"/>
</dbReference>
<evidence type="ECO:0000313" key="2">
    <source>
        <dbReference type="EMBL" id="KAF2004215.1"/>
    </source>
</evidence>
<proteinExistence type="predicted"/>
<feature type="domain" description="Beta-glucuronidase C-terminal" evidence="1">
    <location>
        <begin position="380"/>
        <end position="476"/>
    </location>
</feature>
<organism evidence="2 3">
    <name type="scientific">Amniculicola lignicola CBS 123094</name>
    <dbReference type="NCBI Taxonomy" id="1392246"/>
    <lineage>
        <taxon>Eukaryota</taxon>
        <taxon>Fungi</taxon>
        <taxon>Dikarya</taxon>
        <taxon>Ascomycota</taxon>
        <taxon>Pezizomycotina</taxon>
        <taxon>Dothideomycetes</taxon>
        <taxon>Pleosporomycetidae</taxon>
        <taxon>Pleosporales</taxon>
        <taxon>Amniculicolaceae</taxon>
        <taxon>Amniculicola</taxon>
    </lineage>
</organism>
<dbReference type="AlphaFoldDB" id="A0A6A5WYQ9"/>
<dbReference type="InterPro" id="IPR031728">
    <property type="entry name" value="GlcAase_C"/>
</dbReference>
<dbReference type="PANTHER" id="PTHR36183">
    <property type="entry name" value="BETA-GLUCURONIDASE"/>
    <property type="match status" value="1"/>
</dbReference>
<feature type="non-terminal residue" evidence="2">
    <location>
        <position position="478"/>
    </location>
</feature>
<name>A0A6A5WYQ9_9PLEO</name>
<keyword evidence="2" id="KW-0378">Hydrolase</keyword>
<dbReference type="Proteomes" id="UP000799779">
    <property type="component" value="Unassembled WGS sequence"/>
</dbReference>
<dbReference type="OrthoDB" id="2831684at2759"/>
<evidence type="ECO:0000259" key="1">
    <source>
        <dbReference type="Pfam" id="PF16862"/>
    </source>
</evidence>
<protein>
    <submittedName>
        <fullName evidence="2">Glycoside hydrolase family 79 protein</fullName>
    </submittedName>
</protein>
<evidence type="ECO:0000313" key="3">
    <source>
        <dbReference type="Proteomes" id="UP000799779"/>
    </source>
</evidence>
<dbReference type="SUPFAM" id="SSF51445">
    <property type="entry name" value="(Trans)glycosidases"/>
    <property type="match status" value="1"/>
</dbReference>
<dbReference type="PANTHER" id="PTHR36183:SF2">
    <property type="entry name" value="BETA-GLUCURONIDASE C-TERMINAL DOMAIN-CONTAINING PROTEIN"/>
    <property type="match status" value="1"/>
</dbReference>
<dbReference type="InterPro" id="IPR017853">
    <property type="entry name" value="GH"/>
</dbReference>
<dbReference type="Pfam" id="PF16862">
    <property type="entry name" value="Glyco_hydro_79C"/>
    <property type="match status" value="1"/>
</dbReference>